<dbReference type="InterPro" id="IPR031564">
    <property type="entry name" value="Flp1-like"/>
</dbReference>
<feature type="transmembrane region" description="Helical" evidence="1">
    <location>
        <begin position="21"/>
        <end position="41"/>
    </location>
</feature>
<gene>
    <name evidence="3" type="ORF">OWO01_07915</name>
</gene>
<reference evidence="3" key="1">
    <citation type="submission" date="2022-11" db="EMBL/GenBank/DDBJ databases">
        <title>WGS of Natronobacillus azotifigens 24KS-1, an anaerobic diazotrophic haloalkaliphile from soda-rich habitats.</title>
        <authorList>
            <person name="Sorokin D.Y."/>
            <person name="Merkel A.Y."/>
        </authorList>
    </citation>
    <scope>NUCLEOTIDE SEQUENCE</scope>
    <source>
        <strain evidence="3">24KS-1</strain>
    </source>
</reference>
<name>A0A9J6RCQ2_9BACI</name>
<protein>
    <submittedName>
        <fullName evidence="3">Flp1 family type IVb pilin</fullName>
    </submittedName>
</protein>
<organism evidence="3 4">
    <name type="scientific">Natronobacillus azotifigens</name>
    <dbReference type="NCBI Taxonomy" id="472978"/>
    <lineage>
        <taxon>Bacteria</taxon>
        <taxon>Bacillati</taxon>
        <taxon>Bacillota</taxon>
        <taxon>Bacilli</taxon>
        <taxon>Bacillales</taxon>
        <taxon>Bacillaceae</taxon>
        <taxon>Natronobacillus</taxon>
    </lineage>
</organism>
<dbReference type="RefSeq" id="WP_268779905.1">
    <property type="nucleotide sequence ID" value="NZ_JAPRAT010000013.1"/>
</dbReference>
<keyword evidence="4" id="KW-1185">Reference proteome</keyword>
<accession>A0A9J6RCQ2</accession>
<evidence type="ECO:0000313" key="3">
    <source>
        <dbReference type="EMBL" id="MCZ0703134.1"/>
    </source>
</evidence>
<dbReference type="AlphaFoldDB" id="A0A9J6RCQ2"/>
<proteinExistence type="predicted"/>
<dbReference type="EMBL" id="JAPRAT010000013">
    <property type="protein sequence ID" value="MCZ0703134.1"/>
    <property type="molecule type" value="Genomic_DNA"/>
</dbReference>
<keyword evidence="1" id="KW-0472">Membrane</keyword>
<dbReference type="Pfam" id="PF16982">
    <property type="entry name" value="Flp1_like"/>
    <property type="match status" value="1"/>
</dbReference>
<evidence type="ECO:0000256" key="1">
    <source>
        <dbReference type="SAM" id="Phobius"/>
    </source>
</evidence>
<feature type="domain" description="Putative Flagellin Flp1-like" evidence="2">
    <location>
        <begin position="11"/>
        <end position="55"/>
    </location>
</feature>
<keyword evidence="1" id="KW-1133">Transmembrane helix</keyword>
<keyword evidence="1" id="KW-0812">Transmembrane</keyword>
<comment type="caution">
    <text evidence="3">The sequence shown here is derived from an EMBL/GenBank/DDBJ whole genome shotgun (WGS) entry which is preliminary data.</text>
</comment>
<evidence type="ECO:0000313" key="4">
    <source>
        <dbReference type="Proteomes" id="UP001084197"/>
    </source>
</evidence>
<dbReference type="Proteomes" id="UP001084197">
    <property type="component" value="Unassembled WGS sequence"/>
</dbReference>
<evidence type="ECO:0000259" key="2">
    <source>
        <dbReference type="Pfam" id="PF16982"/>
    </source>
</evidence>
<sequence>MKKVKERFISFWKEEEGLGTLEILLIIVVLVGIALLFGSTIRGWVQNLLNNIGENIPEVEVP</sequence>